<evidence type="ECO:0000313" key="1">
    <source>
        <dbReference type="EMBL" id="KAG7053102.1"/>
    </source>
</evidence>
<dbReference type="EMBL" id="JAESDN010000003">
    <property type="protein sequence ID" value="KAG7053102.1"/>
    <property type="molecule type" value="Genomic_DNA"/>
</dbReference>
<organism evidence="1 2">
    <name type="scientific">Colletotrichum scovillei</name>
    <dbReference type="NCBI Taxonomy" id="1209932"/>
    <lineage>
        <taxon>Eukaryota</taxon>
        <taxon>Fungi</taxon>
        <taxon>Dikarya</taxon>
        <taxon>Ascomycota</taxon>
        <taxon>Pezizomycotina</taxon>
        <taxon>Sordariomycetes</taxon>
        <taxon>Hypocreomycetidae</taxon>
        <taxon>Glomerellales</taxon>
        <taxon>Glomerellaceae</taxon>
        <taxon>Colletotrichum</taxon>
        <taxon>Colletotrichum acutatum species complex</taxon>
    </lineage>
</organism>
<dbReference type="Proteomes" id="UP000699042">
    <property type="component" value="Unassembled WGS sequence"/>
</dbReference>
<protein>
    <submittedName>
        <fullName evidence="1">Uncharacterized protein</fullName>
    </submittedName>
</protein>
<gene>
    <name evidence="1" type="ORF">JMJ77_000194</name>
</gene>
<feature type="non-terminal residue" evidence="1">
    <location>
        <position position="23"/>
    </location>
</feature>
<sequence>MRRDRKEKHWMMGCHVPAPVTRA</sequence>
<dbReference type="AlphaFoldDB" id="A0A9P7R8Y3"/>
<reference evidence="1" key="1">
    <citation type="submission" date="2021-05" db="EMBL/GenBank/DDBJ databases">
        <title>Comparative genomics of three Colletotrichum scovillei strains and genetic complementation revealed genes involved fungal growth and virulence on chili pepper.</title>
        <authorList>
            <person name="Hsieh D.-K."/>
            <person name="Chuang S.-C."/>
            <person name="Chen C.-Y."/>
            <person name="Chao Y.-T."/>
            <person name="Lu M.-Y.J."/>
            <person name="Lee M.-H."/>
            <person name="Shih M.-C."/>
        </authorList>
    </citation>
    <scope>NUCLEOTIDE SEQUENCE</scope>
    <source>
        <strain evidence="1">Coll-153</strain>
    </source>
</reference>
<keyword evidence="2" id="KW-1185">Reference proteome</keyword>
<proteinExistence type="predicted"/>
<name>A0A9P7R8Y3_9PEZI</name>
<comment type="caution">
    <text evidence="1">The sequence shown here is derived from an EMBL/GenBank/DDBJ whole genome shotgun (WGS) entry which is preliminary data.</text>
</comment>
<accession>A0A9P7R8Y3</accession>
<evidence type="ECO:0000313" key="2">
    <source>
        <dbReference type="Proteomes" id="UP000699042"/>
    </source>
</evidence>